<dbReference type="SUPFAM" id="SSF54427">
    <property type="entry name" value="NTF2-like"/>
    <property type="match status" value="1"/>
</dbReference>
<reference evidence="4 5" key="1">
    <citation type="submission" date="2017-01" db="EMBL/GenBank/DDBJ databases">
        <authorList>
            <person name="Varghese N."/>
            <person name="Submissions S."/>
        </authorList>
    </citation>
    <scope>NUCLEOTIDE SEQUENCE [LARGE SCALE GENOMIC DNA]</scope>
    <source>
        <strain evidence="4 5">RUG2-6</strain>
    </source>
</reference>
<evidence type="ECO:0000259" key="2">
    <source>
        <dbReference type="Pfam" id="PF04542"/>
    </source>
</evidence>
<dbReference type="SUPFAM" id="SSF88946">
    <property type="entry name" value="Sigma2 domain of RNA polymerase sigma factors"/>
    <property type="match status" value="1"/>
</dbReference>
<evidence type="ECO:0000313" key="4">
    <source>
        <dbReference type="EMBL" id="SIS06149.1"/>
    </source>
</evidence>
<dbReference type="GO" id="GO:0003677">
    <property type="term" value="F:DNA binding"/>
    <property type="evidence" value="ECO:0007669"/>
    <property type="project" value="InterPro"/>
</dbReference>
<dbReference type="NCBIfam" id="TIGR02957">
    <property type="entry name" value="SigX4"/>
    <property type="match status" value="1"/>
</dbReference>
<dbReference type="InterPro" id="IPR036388">
    <property type="entry name" value="WH-like_DNA-bd_sf"/>
</dbReference>
<name>A0A9X8WN35_9BACI</name>
<dbReference type="NCBIfam" id="TIGR02937">
    <property type="entry name" value="sigma70-ECF"/>
    <property type="match status" value="1"/>
</dbReference>
<dbReference type="InterPro" id="IPR007627">
    <property type="entry name" value="RNA_pol_sigma70_r2"/>
</dbReference>
<organism evidence="4 5">
    <name type="scientific">Peribacillus simplex</name>
    <dbReference type="NCBI Taxonomy" id="1478"/>
    <lineage>
        <taxon>Bacteria</taxon>
        <taxon>Bacillati</taxon>
        <taxon>Bacillota</taxon>
        <taxon>Bacilli</taxon>
        <taxon>Bacillales</taxon>
        <taxon>Bacillaceae</taxon>
        <taxon>Peribacillus</taxon>
    </lineage>
</organism>
<feature type="domain" description="RNA polymerase sigma factor 70 region 4 type 2" evidence="3">
    <location>
        <begin position="131"/>
        <end position="181"/>
    </location>
</feature>
<dbReference type="InterPro" id="IPR014303">
    <property type="entry name" value="RNA_pol_sigma-70_ECF"/>
</dbReference>
<accession>A0A9X8WN35</accession>
<dbReference type="InterPro" id="IPR013249">
    <property type="entry name" value="RNA_pol_sigma70_r4_t2"/>
</dbReference>
<dbReference type="InterPro" id="IPR013324">
    <property type="entry name" value="RNA_pol_sigma_r3/r4-like"/>
</dbReference>
<evidence type="ECO:0000259" key="3">
    <source>
        <dbReference type="Pfam" id="PF08281"/>
    </source>
</evidence>
<dbReference type="Gene3D" id="1.10.10.10">
    <property type="entry name" value="Winged helix-like DNA-binding domain superfamily/Winged helix DNA-binding domain"/>
    <property type="match status" value="1"/>
</dbReference>
<gene>
    <name evidence="4" type="ORF">SAMN05878482_11163</name>
</gene>
<comment type="caution">
    <text evidence="4">The sequence shown here is derived from an EMBL/GenBank/DDBJ whole genome shotgun (WGS) entry which is preliminary data.</text>
</comment>
<protein>
    <submittedName>
        <fullName evidence="4">RNA polymerase sigma-70 factor, ECF subfamily</fullName>
    </submittedName>
</protein>
<dbReference type="InterPro" id="IPR032710">
    <property type="entry name" value="NTF2-like_dom_sf"/>
</dbReference>
<dbReference type="EMBL" id="FTMX01000011">
    <property type="protein sequence ID" value="SIS06149.1"/>
    <property type="molecule type" value="Genomic_DNA"/>
</dbReference>
<dbReference type="PANTHER" id="PTHR30173">
    <property type="entry name" value="SIGMA 19 FACTOR"/>
    <property type="match status" value="1"/>
</dbReference>
<dbReference type="Gene3D" id="1.10.1740.10">
    <property type="match status" value="1"/>
</dbReference>
<evidence type="ECO:0000313" key="5">
    <source>
        <dbReference type="Proteomes" id="UP000185829"/>
    </source>
</evidence>
<dbReference type="SUPFAM" id="SSF88659">
    <property type="entry name" value="Sigma3 and sigma4 domains of RNA polymerase sigma factors"/>
    <property type="match status" value="1"/>
</dbReference>
<dbReference type="Pfam" id="PF08281">
    <property type="entry name" value="Sigma70_r4_2"/>
    <property type="match status" value="1"/>
</dbReference>
<proteinExistence type="predicted"/>
<comment type="subunit">
    <text evidence="1">Interacts transiently with the RNA polymerase catalytic core formed by RpoA, RpoB, RpoC and RpoZ (2 alpha, 1 beta, 1 beta' and 1 omega subunit) to form the RNA polymerase holoenzyme that can initiate transcription.</text>
</comment>
<dbReference type="AlphaFoldDB" id="A0A9X8WN35"/>
<dbReference type="Proteomes" id="UP000185829">
    <property type="component" value="Unassembled WGS sequence"/>
</dbReference>
<dbReference type="InterPro" id="IPR014284">
    <property type="entry name" value="RNA_pol_sigma-70_dom"/>
</dbReference>
<dbReference type="InterPro" id="IPR052704">
    <property type="entry name" value="ECF_Sigma-70_Domain"/>
</dbReference>
<dbReference type="Pfam" id="PF04542">
    <property type="entry name" value="Sigma70_r2"/>
    <property type="match status" value="1"/>
</dbReference>
<sequence length="314" mass="35781">MIGLENSYGMGHTSQKNEFDRKWVKQVELDTLYKTYQPFLFSIAYRMLGSVTDAEDIVHDLFLHLKLDTEQIKDLKAYLAKMTTNRCLNFLNSARKRREVYTGPWLPEPRVNETEQPLDKVVTDETVAYAFLVLLEQLSPVERAVFVLREAFAYSYEDIAGMLEKNEVNCRKIYSRAKRKLQNDLPVHPEDTKHIDLLAKKFIKASTTGNIEEFLDILTEDVVLVTDGGGKVLSALNPIVNKQRVSSFLKGISAKGSFIGELLPVMVNGQEGILQMKDGKPVKVICFELDSKQKNIRKIFIVTNPDKLKHITVP</sequence>
<dbReference type="GO" id="GO:0016987">
    <property type="term" value="F:sigma factor activity"/>
    <property type="evidence" value="ECO:0007669"/>
    <property type="project" value="InterPro"/>
</dbReference>
<dbReference type="NCBIfam" id="NF007214">
    <property type="entry name" value="PRK09636.1"/>
    <property type="match status" value="1"/>
</dbReference>
<dbReference type="RefSeq" id="WP_311316577.1">
    <property type="nucleotide sequence ID" value="NZ_FTMX01000011.1"/>
</dbReference>
<feature type="domain" description="RNA polymerase sigma-70 region 2" evidence="2">
    <location>
        <begin position="32"/>
        <end position="96"/>
    </location>
</feature>
<dbReference type="PANTHER" id="PTHR30173:SF36">
    <property type="entry name" value="ECF RNA POLYMERASE SIGMA FACTOR SIGJ"/>
    <property type="match status" value="1"/>
</dbReference>
<dbReference type="GO" id="GO:0006352">
    <property type="term" value="P:DNA-templated transcription initiation"/>
    <property type="evidence" value="ECO:0007669"/>
    <property type="project" value="InterPro"/>
</dbReference>
<dbReference type="InterPro" id="IPR013325">
    <property type="entry name" value="RNA_pol_sigma_r2"/>
</dbReference>
<evidence type="ECO:0000256" key="1">
    <source>
        <dbReference type="ARBA" id="ARBA00011344"/>
    </source>
</evidence>